<feature type="transmembrane region" description="Helical" evidence="2">
    <location>
        <begin position="21"/>
        <end position="40"/>
    </location>
</feature>
<evidence type="ECO:0000259" key="3">
    <source>
        <dbReference type="Pfam" id="PF00884"/>
    </source>
</evidence>
<dbReference type="InterPro" id="IPR000917">
    <property type="entry name" value="Sulfatase_N"/>
</dbReference>
<evidence type="ECO:0000256" key="2">
    <source>
        <dbReference type="SAM" id="Phobius"/>
    </source>
</evidence>
<feature type="region of interest" description="Disordered" evidence="1">
    <location>
        <begin position="362"/>
        <end position="386"/>
    </location>
</feature>
<dbReference type="Pfam" id="PF00884">
    <property type="entry name" value="Sulfatase"/>
    <property type="match status" value="1"/>
</dbReference>
<protein>
    <recommendedName>
        <fullName evidence="3">Sulfatase N-terminal domain-containing protein</fullName>
    </recommendedName>
</protein>
<sequence length="947" mass="106131">MGVHLFSSVNSRLRQSWTVSFHYSILVTAALIPKLLHLYTHITSLPCLLTLLYLPTFLALDIVNAAIFWILVHLNARGKISVLLGAFRTSFSLLIVGASSVQIAFYLETGGEIKWGAASNFTHDPAALRLLLSGGSQALLVAFFIIVVARVIGASLYKRTESLVYNLARTFPATPFNSLTGSKTPIYSRNEPKSQIYCDAHSDSLSEDDTDDLSSEREDLEAATLATESNRSTNFSLWFRRVLFLAPIVTISILLAVRPRHFPFAHMSGSIPFTLLEALSPYSQDLCQAGSRDFVTFPLSNLISTSNWESPNGEFVGWMPTVNGSIKEKGHRDPSLPSWLPREQLPGFNRWYHNSNEQVVASEQVQDASVEDGNSSKPSPEKAYEDINYDPVEDPLRISNLGEDVLLPITEAIKKNKANIKHVVILSLESTRKDVFPLKKNSHLYDAIMKSHGSAKSATEASSNLAKLTLNAELLTGEDSGHDVPKDHQSPLNQTWRNLSKEKGGLNVLGAFTGSTSTFKSMLGSHCGVQPLPVDFTVEAGDHIYQPCLPSILELFNHNKKYSAKRKDKANHSEKDFRSKPWRSVFVQSITDQYDRQEELNKGIGFTQVISKETLLDPTSKHPPPTEKESNYFGFPETQVKPYLRDIFQQSQDQNERLFLSHFTSSTHHPWNTPEGANGTVDYLKRVWSAEHPLNRYLNTIKYVDGWIGEVMDMIDEFHMAEETLVVMVGDHGYAFEEDSKQHSTFENGHISNMRVPLVFYHPSLPRIQLGINATSLSIIPTILDLLVATSSLDGKDLAAASNLVHQYEGQSLIRPFVPERHGRQQWNIGVLNAGGGFLSVSSAAVPFRLVLPICKAGVYRFTDTDRDPNEISPIEENSIAALAKTLRRKHGNESSEWIAEAEKIGKWWVSEQRRRWRYDGASLQEDRKPKEMEDVGKTKGKHWWET</sequence>
<organism evidence="4 5">
    <name type="scientific">Lachnellula arida</name>
    <dbReference type="NCBI Taxonomy" id="1316785"/>
    <lineage>
        <taxon>Eukaryota</taxon>
        <taxon>Fungi</taxon>
        <taxon>Dikarya</taxon>
        <taxon>Ascomycota</taxon>
        <taxon>Pezizomycotina</taxon>
        <taxon>Leotiomycetes</taxon>
        <taxon>Helotiales</taxon>
        <taxon>Lachnaceae</taxon>
        <taxon>Lachnellula</taxon>
    </lineage>
</organism>
<feature type="transmembrane region" description="Helical" evidence="2">
    <location>
        <begin position="52"/>
        <end position="74"/>
    </location>
</feature>
<feature type="transmembrane region" description="Helical" evidence="2">
    <location>
        <begin position="127"/>
        <end position="149"/>
    </location>
</feature>
<evidence type="ECO:0000256" key="1">
    <source>
        <dbReference type="SAM" id="MobiDB-lite"/>
    </source>
</evidence>
<dbReference type="InterPro" id="IPR017850">
    <property type="entry name" value="Alkaline_phosphatase_core_sf"/>
</dbReference>
<evidence type="ECO:0000313" key="5">
    <source>
        <dbReference type="Proteomes" id="UP000469559"/>
    </source>
</evidence>
<name>A0A8T9BK85_9HELO</name>
<feature type="compositionally biased region" description="Polar residues" evidence="1">
    <location>
        <begin position="362"/>
        <end position="378"/>
    </location>
</feature>
<dbReference type="AlphaFoldDB" id="A0A8T9BK85"/>
<dbReference type="EMBL" id="QGMF01000053">
    <property type="protein sequence ID" value="TVY20504.1"/>
    <property type="molecule type" value="Genomic_DNA"/>
</dbReference>
<feature type="transmembrane region" description="Helical" evidence="2">
    <location>
        <begin position="238"/>
        <end position="257"/>
    </location>
</feature>
<keyword evidence="2" id="KW-0472">Membrane</keyword>
<dbReference type="Gene3D" id="3.40.720.10">
    <property type="entry name" value="Alkaline Phosphatase, subunit A"/>
    <property type="match status" value="1"/>
</dbReference>
<dbReference type="SUPFAM" id="SSF53649">
    <property type="entry name" value="Alkaline phosphatase-like"/>
    <property type="match status" value="1"/>
</dbReference>
<dbReference type="Proteomes" id="UP000469559">
    <property type="component" value="Unassembled WGS sequence"/>
</dbReference>
<dbReference type="OrthoDB" id="103349at2759"/>
<reference evidence="4 5" key="1">
    <citation type="submission" date="2018-05" db="EMBL/GenBank/DDBJ databases">
        <title>Whole genome sequencing for identification of molecular markers to develop diagnostic detection tools for the regulated plant pathogen Lachnellula willkommii.</title>
        <authorList>
            <person name="Giroux E."/>
            <person name="Bilodeau G."/>
        </authorList>
    </citation>
    <scope>NUCLEOTIDE SEQUENCE [LARGE SCALE GENOMIC DNA]</scope>
    <source>
        <strain evidence="4 5">CBS 203.66</strain>
    </source>
</reference>
<keyword evidence="2" id="KW-0812">Transmembrane</keyword>
<accession>A0A8T9BK85</accession>
<comment type="caution">
    <text evidence="4">The sequence shown here is derived from an EMBL/GenBank/DDBJ whole genome shotgun (WGS) entry which is preliminary data.</text>
</comment>
<dbReference type="PANTHER" id="PTHR43751:SF3">
    <property type="entry name" value="SULFATASE N-TERMINAL DOMAIN-CONTAINING PROTEIN"/>
    <property type="match status" value="1"/>
</dbReference>
<feature type="domain" description="Sulfatase N-terminal" evidence="3">
    <location>
        <begin position="495"/>
        <end position="787"/>
    </location>
</feature>
<evidence type="ECO:0000313" key="4">
    <source>
        <dbReference type="EMBL" id="TVY20504.1"/>
    </source>
</evidence>
<feature type="region of interest" description="Disordered" evidence="1">
    <location>
        <begin position="921"/>
        <end position="947"/>
    </location>
</feature>
<feature type="transmembrane region" description="Helical" evidence="2">
    <location>
        <begin position="86"/>
        <end position="107"/>
    </location>
</feature>
<dbReference type="PANTHER" id="PTHR43751">
    <property type="entry name" value="SULFATASE"/>
    <property type="match status" value="1"/>
</dbReference>
<feature type="compositionally biased region" description="Basic and acidic residues" evidence="1">
    <location>
        <begin position="925"/>
        <end position="947"/>
    </location>
</feature>
<keyword evidence="2" id="KW-1133">Transmembrane helix</keyword>
<dbReference type="InterPro" id="IPR052701">
    <property type="entry name" value="GAG_Ulvan_Degrading_Sulfatases"/>
</dbReference>
<gene>
    <name evidence="4" type="ORF">LARI1_G002500</name>
</gene>
<keyword evidence="5" id="KW-1185">Reference proteome</keyword>
<proteinExistence type="predicted"/>